<organism evidence="2 3">
    <name type="scientific">Tistrella mobilis (strain KA081020-065)</name>
    <dbReference type="NCBI Taxonomy" id="1110502"/>
    <lineage>
        <taxon>Bacteria</taxon>
        <taxon>Pseudomonadati</taxon>
        <taxon>Pseudomonadota</taxon>
        <taxon>Alphaproteobacteria</taxon>
        <taxon>Geminicoccales</taxon>
        <taxon>Geminicoccaceae</taxon>
        <taxon>Tistrella</taxon>
    </lineage>
</organism>
<dbReference type="RefSeq" id="WP_014745317.1">
    <property type="nucleotide sequence ID" value="NC_017956.1"/>
</dbReference>
<dbReference type="HOGENOM" id="CLU_966247_0_0_5"/>
<keyword evidence="3" id="KW-1185">Reference proteome</keyword>
<evidence type="ECO:0000259" key="1">
    <source>
        <dbReference type="Pfam" id="PF13468"/>
    </source>
</evidence>
<reference evidence="2 3" key="1">
    <citation type="journal article" date="2012" name="J. Am. Chem. Soc.">
        <title>Bacterial biosynthesis and maturation of the didemnin anti-cancer agents.</title>
        <authorList>
            <person name="Xu Y."/>
            <person name="Kersten R.D."/>
            <person name="Nam S.J."/>
            <person name="Lu L."/>
            <person name="Al-Suwailem A.M."/>
            <person name="Zheng H."/>
            <person name="Fenical W."/>
            <person name="Dorrestein P.C."/>
            <person name="Moore B.S."/>
            <person name="Qian P.Y."/>
        </authorList>
    </citation>
    <scope>NUCLEOTIDE SEQUENCE [LARGE SCALE GENOMIC DNA]</scope>
    <source>
        <strain evidence="2 3">KA081020-065</strain>
    </source>
</reference>
<dbReference type="AlphaFoldDB" id="I3TLK1"/>
<dbReference type="eggNOG" id="COG0346">
    <property type="taxonomic scope" value="Bacteria"/>
</dbReference>
<dbReference type="Proteomes" id="UP000005258">
    <property type="component" value="Chromosome"/>
</dbReference>
<dbReference type="InterPro" id="IPR029068">
    <property type="entry name" value="Glyas_Bleomycin-R_OHBP_Dase"/>
</dbReference>
<accession>I3TLK1</accession>
<dbReference type="EMBL" id="CP003236">
    <property type="protein sequence ID" value="AFK53639.1"/>
    <property type="molecule type" value="Genomic_DNA"/>
</dbReference>
<dbReference type="KEGG" id="tmo:TMO_1800"/>
<gene>
    <name evidence="2" type="ordered locus">TMO_1800</name>
</gene>
<dbReference type="Gene3D" id="3.10.180.10">
    <property type="entry name" value="2,3-Dihydroxybiphenyl 1,2-Dioxygenase, domain 1"/>
    <property type="match status" value="1"/>
</dbReference>
<evidence type="ECO:0000313" key="2">
    <source>
        <dbReference type="EMBL" id="AFK53639.1"/>
    </source>
</evidence>
<dbReference type="InterPro" id="IPR025870">
    <property type="entry name" value="Glyoxalase-like_dom"/>
</dbReference>
<dbReference type="SUPFAM" id="SSF54593">
    <property type="entry name" value="Glyoxalase/Bleomycin resistance protein/Dihydroxybiphenyl dioxygenase"/>
    <property type="match status" value="1"/>
</dbReference>
<feature type="domain" description="Glyoxalase-like" evidence="1">
    <location>
        <begin position="10"/>
        <end position="183"/>
    </location>
</feature>
<proteinExistence type="predicted"/>
<dbReference type="Pfam" id="PF13468">
    <property type="entry name" value="Glyoxalase_3"/>
    <property type="match status" value="1"/>
</dbReference>
<sequence length="288" mass="31227">MQTRTGLVDIDHIMCGVSDINATVADLSRLGFSFTPESTIGGMSNRLVQMKPIRPAGAANFFELMTVNDHLRVPPLMRDILSGPDGLKMIVHLSDDIEQAAATFAKAGSPIGDSWTVGRDWVREDGEREHVRFTVLIPARGHLPFFMNAYRPDSIAQYSQARYQTHENGARHIRRVYATCPAAKLPEVVAQHEKLYGCQASTLGDDAFAIRPGDVDLVLMSEDGFASRFGLAGHMQLGLPRLAGLTIEVSDPDALAALLARNGIPATACEHALVVGPEHAAGMVIEFI</sequence>
<name>I3TLK1_TISMK</name>
<evidence type="ECO:0000313" key="3">
    <source>
        <dbReference type="Proteomes" id="UP000005258"/>
    </source>
</evidence>
<protein>
    <recommendedName>
        <fullName evidence="1">Glyoxalase-like domain-containing protein</fullName>
    </recommendedName>
</protein>
<dbReference type="STRING" id="1110502.TMO_1800"/>